<keyword evidence="6 13" id="KW-0808">Transferase</keyword>
<dbReference type="GO" id="GO:0006535">
    <property type="term" value="P:cysteine biosynthetic process from serine"/>
    <property type="evidence" value="ECO:0007669"/>
    <property type="project" value="InterPro"/>
</dbReference>
<gene>
    <name evidence="13" type="primary">cysK</name>
    <name evidence="13" type="ORF">DXX99_03230</name>
</gene>
<dbReference type="NCBIfam" id="TIGR01136">
    <property type="entry name" value="cysKM"/>
    <property type="match status" value="1"/>
</dbReference>
<dbReference type="InterPro" id="IPR050214">
    <property type="entry name" value="Cys_Synth/Cystath_Beta-Synth"/>
</dbReference>
<comment type="cofactor">
    <cofactor evidence="1 10">
        <name>pyridoxal 5'-phosphate</name>
        <dbReference type="ChEBI" id="CHEBI:597326"/>
    </cofactor>
</comment>
<dbReference type="InterPro" id="IPR005859">
    <property type="entry name" value="CysK"/>
</dbReference>
<dbReference type="InterPro" id="IPR001926">
    <property type="entry name" value="TrpB-like_PALP"/>
</dbReference>
<feature type="binding site" evidence="10">
    <location>
        <position position="72"/>
    </location>
    <ligand>
        <name>pyridoxal 5'-phosphate</name>
        <dbReference type="ChEBI" id="CHEBI:597326"/>
    </ligand>
</feature>
<evidence type="ECO:0000313" key="13">
    <source>
        <dbReference type="EMBL" id="RDV84330.1"/>
    </source>
</evidence>
<comment type="catalytic activity">
    <reaction evidence="9">
        <text>O-acetyl-L-serine + hydrogen sulfide = L-cysteine + acetate</text>
        <dbReference type="Rhea" id="RHEA:14829"/>
        <dbReference type="ChEBI" id="CHEBI:29919"/>
        <dbReference type="ChEBI" id="CHEBI:30089"/>
        <dbReference type="ChEBI" id="CHEBI:35235"/>
        <dbReference type="ChEBI" id="CHEBI:58340"/>
        <dbReference type="EC" id="2.5.1.47"/>
    </reaction>
</comment>
<keyword evidence="8" id="KW-0198">Cysteine biosynthesis</keyword>
<comment type="pathway">
    <text evidence="2">Amino-acid biosynthesis; L-cysteine biosynthesis; L-cysteine from L-serine: step 2/2.</text>
</comment>
<comment type="similarity">
    <text evidence="3">Belongs to the cysteine synthase/cystathionine beta-synthase family.</text>
</comment>
<protein>
    <recommendedName>
        <fullName evidence="4">cysteine synthase</fullName>
        <ecNumber evidence="4">2.5.1.47</ecNumber>
    </recommendedName>
</protein>
<dbReference type="CDD" id="cd01561">
    <property type="entry name" value="CBS_like"/>
    <property type="match status" value="1"/>
</dbReference>
<feature type="domain" description="Tryptophan synthase beta chain-like PALP" evidence="12">
    <location>
        <begin position="9"/>
        <end position="292"/>
    </location>
</feature>
<feature type="binding site" evidence="10">
    <location>
        <position position="264"/>
    </location>
    <ligand>
        <name>pyridoxal 5'-phosphate</name>
        <dbReference type="ChEBI" id="CHEBI:597326"/>
    </ligand>
</feature>
<dbReference type="Pfam" id="PF00291">
    <property type="entry name" value="PALP"/>
    <property type="match status" value="1"/>
</dbReference>
<keyword evidence="5" id="KW-0028">Amino-acid biosynthesis</keyword>
<dbReference type="EMBL" id="QSLN01000002">
    <property type="protein sequence ID" value="RDV84330.1"/>
    <property type="molecule type" value="Genomic_DNA"/>
</dbReference>
<dbReference type="UniPathway" id="UPA00136">
    <property type="reaction ID" value="UER00200"/>
</dbReference>
<evidence type="ECO:0000259" key="12">
    <source>
        <dbReference type="Pfam" id="PF00291"/>
    </source>
</evidence>
<evidence type="ECO:0000256" key="1">
    <source>
        <dbReference type="ARBA" id="ARBA00001933"/>
    </source>
</evidence>
<evidence type="ECO:0000256" key="5">
    <source>
        <dbReference type="ARBA" id="ARBA00022605"/>
    </source>
</evidence>
<keyword evidence="14" id="KW-1185">Reference proteome</keyword>
<dbReference type="InterPro" id="IPR036052">
    <property type="entry name" value="TrpB-like_PALP_sf"/>
</dbReference>
<feature type="binding site" evidence="10">
    <location>
        <begin position="176"/>
        <end position="180"/>
    </location>
    <ligand>
        <name>pyridoxal 5'-phosphate</name>
        <dbReference type="ChEBI" id="CHEBI:597326"/>
    </ligand>
</feature>
<dbReference type="InterPro" id="IPR005856">
    <property type="entry name" value="Cys_synth"/>
</dbReference>
<keyword evidence="7 10" id="KW-0663">Pyridoxal phosphate</keyword>
<evidence type="ECO:0000313" key="14">
    <source>
        <dbReference type="Proteomes" id="UP000256329"/>
    </source>
</evidence>
<evidence type="ECO:0000256" key="8">
    <source>
        <dbReference type="ARBA" id="ARBA00023192"/>
    </source>
</evidence>
<dbReference type="OrthoDB" id="9808024at2"/>
<dbReference type="FunFam" id="3.40.50.1100:FF:000067">
    <property type="entry name" value="Cysteine synthase"/>
    <property type="match status" value="1"/>
</dbReference>
<evidence type="ECO:0000256" key="2">
    <source>
        <dbReference type="ARBA" id="ARBA00004962"/>
    </source>
</evidence>
<accession>A0A3D8P520</accession>
<evidence type="ECO:0000256" key="9">
    <source>
        <dbReference type="ARBA" id="ARBA00047931"/>
    </source>
</evidence>
<name>A0A3D8P520_9THEO</name>
<dbReference type="EC" id="2.5.1.47" evidence="4"/>
<dbReference type="SUPFAM" id="SSF53686">
    <property type="entry name" value="Tryptophan synthase beta subunit-like PLP-dependent enzymes"/>
    <property type="match status" value="1"/>
</dbReference>
<evidence type="ECO:0000256" key="7">
    <source>
        <dbReference type="ARBA" id="ARBA00022898"/>
    </source>
</evidence>
<dbReference type="Proteomes" id="UP000256329">
    <property type="component" value="Unassembled WGS sequence"/>
</dbReference>
<proteinExistence type="inferred from homology"/>
<dbReference type="GO" id="GO:0004124">
    <property type="term" value="F:cysteine synthase activity"/>
    <property type="evidence" value="ECO:0007669"/>
    <property type="project" value="UniProtKB-EC"/>
</dbReference>
<dbReference type="PANTHER" id="PTHR10314">
    <property type="entry name" value="CYSTATHIONINE BETA-SYNTHASE"/>
    <property type="match status" value="1"/>
</dbReference>
<evidence type="ECO:0000256" key="3">
    <source>
        <dbReference type="ARBA" id="ARBA00007103"/>
    </source>
</evidence>
<evidence type="ECO:0000256" key="4">
    <source>
        <dbReference type="ARBA" id="ARBA00012681"/>
    </source>
</evidence>
<dbReference type="NCBIfam" id="TIGR01139">
    <property type="entry name" value="cysK"/>
    <property type="match status" value="1"/>
</dbReference>
<evidence type="ECO:0000256" key="11">
    <source>
        <dbReference type="PIRSR" id="PIRSR605856-51"/>
    </source>
</evidence>
<sequence>MRAKTWEELIGRTPLVSLKRLGVERVTLLAKCEWFNPGGSNKDRAALFMLKEALASGKIAPGGTVVEPTSGNTGIALAWLGRRLGLQVVVTMPENMSRERVDLLTAYGAKVVLTPAEKGLPGAVEAARELVRETKGAFMPDQFSNPANAEAHYRTTGPEIWEDTEGQVDTVVAGVGTGGTLTGIARYLKERKPKVQVVAVEPAESPVLSGGKPGRHGIQGIGAGFVPPLLARELIDEVIPVATEEAVATCRELVAKEGILAGLSSGAACRAALKLASRPENRGKVVVVIFPDSGERYISLGLWRKA</sequence>
<comment type="caution">
    <text evidence="13">The sequence shown here is derived from an EMBL/GenBank/DDBJ whole genome shotgun (WGS) entry which is preliminary data.</text>
</comment>
<reference evidence="13 14" key="1">
    <citation type="submission" date="2018-08" db="EMBL/GenBank/DDBJ databases">
        <title>Form III RuBisCO-mediated autotrophy in Thermodesulfobium bacteria.</title>
        <authorList>
            <person name="Toshchakov S.V."/>
            <person name="Kublanov I.V."/>
            <person name="Frolov E."/>
            <person name="Bonch-Osmolovskaya E.A."/>
            <person name="Tourova T.P."/>
            <person name="Chernych N.A."/>
            <person name="Lebedinsky A.V."/>
        </authorList>
    </citation>
    <scope>NUCLEOTIDE SEQUENCE [LARGE SCALE GENOMIC DNA]</scope>
    <source>
        <strain evidence="13 14">SR</strain>
    </source>
</reference>
<dbReference type="Gene3D" id="3.40.50.1100">
    <property type="match status" value="2"/>
</dbReference>
<feature type="modified residue" description="N6-(pyridoxal phosphate)lysine" evidence="11">
    <location>
        <position position="42"/>
    </location>
</feature>
<organism evidence="13 14">
    <name type="scientific">Ammonifex thiophilus</name>
    <dbReference type="NCBI Taxonomy" id="444093"/>
    <lineage>
        <taxon>Bacteria</taxon>
        <taxon>Bacillati</taxon>
        <taxon>Bacillota</taxon>
        <taxon>Clostridia</taxon>
        <taxon>Thermoanaerobacterales</taxon>
        <taxon>Thermoanaerobacteraceae</taxon>
        <taxon>Ammonifex</taxon>
    </lineage>
</organism>
<dbReference type="GO" id="GO:0005737">
    <property type="term" value="C:cytoplasm"/>
    <property type="evidence" value="ECO:0007669"/>
    <property type="project" value="UniProtKB-ARBA"/>
</dbReference>
<dbReference type="RefSeq" id="WP_115792071.1">
    <property type="nucleotide sequence ID" value="NZ_QSLN01000002.1"/>
</dbReference>
<evidence type="ECO:0000256" key="6">
    <source>
        <dbReference type="ARBA" id="ARBA00022679"/>
    </source>
</evidence>
<dbReference type="AlphaFoldDB" id="A0A3D8P520"/>
<evidence type="ECO:0000256" key="10">
    <source>
        <dbReference type="PIRSR" id="PIRSR605856-50"/>
    </source>
</evidence>